<keyword evidence="11" id="KW-1185">Reference proteome</keyword>
<proteinExistence type="predicted"/>
<accession>A8ILE6</accession>
<keyword evidence="6 8" id="KW-0472">Membrane</keyword>
<evidence type="ECO:0000256" key="7">
    <source>
        <dbReference type="RuleBase" id="RU369079"/>
    </source>
</evidence>
<dbReference type="EMBL" id="AP009384">
    <property type="protein sequence ID" value="BAF90021.1"/>
    <property type="molecule type" value="Genomic_DNA"/>
</dbReference>
<comment type="subcellular location">
    <subcellularLocation>
        <location evidence="1 7">Cell inner membrane</location>
        <topology evidence="1 7">Multi-pass membrane protein</topology>
    </subcellularLocation>
</comment>
<evidence type="ECO:0000256" key="5">
    <source>
        <dbReference type="ARBA" id="ARBA00022989"/>
    </source>
</evidence>
<evidence type="ECO:0000256" key="1">
    <source>
        <dbReference type="ARBA" id="ARBA00004429"/>
    </source>
</evidence>
<feature type="transmembrane region" description="Helical" evidence="8">
    <location>
        <begin position="29"/>
        <end position="52"/>
    </location>
</feature>
<feature type="transmembrane region" description="Helical" evidence="8">
    <location>
        <begin position="237"/>
        <end position="259"/>
    </location>
</feature>
<dbReference type="STRING" id="438753.AZC_4023"/>
<dbReference type="AlphaFoldDB" id="A8ILE6"/>
<evidence type="ECO:0000256" key="2">
    <source>
        <dbReference type="ARBA" id="ARBA00022475"/>
    </source>
</evidence>
<feature type="transmembrane region" description="Helical" evidence="8">
    <location>
        <begin position="298"/>
        <end position="317"/>
    </location>
</feature>
<sequence>MSAFGLVLLLMIGVGSVFTGLPNVVVLLATAVFGVLVGLFTGVITPNLLPALPTRIIDLMSSDLLQALPLFVFLGTLLNRLPVASALFRTGLALLPRSPASAPVTGIGIGVLLGPMNGSVGASAMALTRTIAPGMAANRVPLATIQAVTAVAATLGVVVPPSLVLILLGDAMLNAHTVALNASGRIAQVVNTQDVFQGALLPAGLFVAGSILVTVLTQRRQSAAPAERPPLSLPDALITLLALPFVGGLLVSVALGYVYPVEAAACGAVVLFLAGLLSGHVSRATIGPLLDETLRMTGALFALLAAATTLTLVFRLFGTDKLVAAAIQSVPGGPAAATVAALLVVAASALVLDAFEIIFVIVPLIAPPLLVRADDAAWVAVLILLTLQMSFLLPPLGYALVVTRDRLKGDAPMSAMLRALAPYLGVLTLVLGAVFLVPALAHPRLLLAGPPVAPVPAGTGERKLEDMVPLPPEPAAPALN</sequence>
<dbReference type="Proteomes" id="UP000000270">
    <property type="component" value="Chromosome"/>
</dbReference>
<dbReference type="InterPro" id="IPR010656">
    <property type="entry name" value="DctM"/>
</dbReference>
<reference evidence="10 11" key="6">
    <citation type="journal article" date="2011" name="Appl. Environ. Microbiol.">
        <title>Involvement of the azorhizobial chromosome partition gene (parA) in the onset of bacteroid differentiation during Sesbania rostrata stem nodule development.</title>
        <authorList>
            <person name="Liu CT."/>
            <person name="Lee KB."/>
            <person name="Wang YS."/>
            <person name="Peng MH."/>
            <person name="Lee KT."/>
            <person name="Suzuki S."/>
            <person name="Suzuki T."/>
            <person name="Oyaizu H."/>
        </authorList>
    </citation>
    <scope>NUCLEOTIDE SEQUENCE [LARGE SCALE GENOMIC DNA]</scope>
    <source>
        <strain evidence="11">ATCC 43989 / DSM 5975 / JCM 20966 / LMG 6465 / NBRC 14845 / NCIMB 13405 / ORS 571</strain>
    </source>
</reference>
<dbReference type="HOGENOM" id="CLU_552000_0_0_5"/>
<name>A8ILE6_AZOC5</name>
<feature type="transmembrane region" description="Helical" evidence="8">
    <location>
        <begin position="195"/>
        <end position="216"/>
    </location>
</feature>
<evidence type="ECO:0000313" key="10">
    <source>
        <dbReference type="EMBL" id="BAF90021.1"/>
    </source>
</evidence>
<dbReference type="InterPro" id="IPR004681">
    <property type="entry name" value="TRAP_DctM"/>
</dbReference>
<dbReference type="eggNOG" id="COG4664">
    <property type="taxonomic scope" value="Bacteria"/>
</dbReference>
<reference evidence="11" key="2">
    <citation type="submission" date="2007-04" db="EMBL/GenBank/DDBJ databases">
        <title>Complete genome sequence of the nitrogen-fixing bacterium Azorhizobium caulinodans ORS571.</title>
        <authorList>
            <person name="Lee K.B."/>
            <person name="Backer P.D."/>
            <person name="Aono T."/>
            <person name="Liu C.T."/>
            <person name="Suzuki S."/>
            <person name="Suzuki T."/>
            <person name="Kaneko T."/>
            <person name="Yamada M."/>
            <person name="Tabata S."/>
            <person name="Kupfer D.M."/>
            <person name="Najar F.Z."/>
            <person name="Wiley G.B."/>
            <person name="Roe B."/>
            <person name="Binnewies T."/>
            <person name="Ussery D."/>
            <person name="Vereecke D."/>
            <person name="Gevers D."/>
            <person name="Holsters M."/>
            <person name="Oyaizu H."/>
        </authorList>
    </citation>
    <scope>NUCLEOTIDE SEQUENCE [LARGE SCALE GENOMIC DNA]</scope>
    <source>
        <strain evidence="11">ATCC 43989 / DSM 5975 / JCM 20966 / LMG 6465 / NBRC 14845 / NCIMB 13405 / ORS 571</strain>
    </source>
</reference>
<dbReference type="GO" id="GO:0005886">
    <property type="term" value="C:plasma membrane"/>
    <property type="evidence" value="ECO:0007669"/>
    <property type="project" value="UniProtKB-SubCell"/>
</dbReference>
<gene>
    <name evidence="10" type="ordered locus">AZC_4023</name>
</gene>
<feature type="transmembrane region" description="Helical" evidence="8">
    <location>
        <begin position="377"/>
        <end position="400"/>
    </location>
</feature>
<dbReference type="KEGG" id="azc:AZC_4023"/>
<feature type="transmembrane region" description="Helical" evidence="8">
    <location>
        <begin position="265"/>
        <end position="286"/>
    </location>
</feature>
<dbReference type="PANTHER" id="PTHR33362:SF7">
    <property type="entry name" value="SLL1103 PROTEIN"/>
    <property type="match status" value="1"/>
</dbReference>
<keyword evidence="2" id="KW-1003">Cell membrane</keyword>
<reference evidence="10 11" key="4">
    <citation type="journal article" date="2009" name="Appl. Environ. Microbiol.">
        <title>Comparative genome-wide transcriptional profiling of Azorhizobium caulinodans ORS571 grown under free-living and symbiotic conditions.</title>
        <authorList>
            <person name="Tsukada S."/>
            <person name="Aono T."/>
            <person name="Akiba N."/>
            <person name="Lee KB."/>
            <person name="Liu CT."/>
            <person name="Toyazaki H."/>
            <person name="Oyaizu H."/>
        </authorList>
    </citation>
    <scope>NUCLEOTIDE SEQUENCE [LARGE SCALE GENOMIC DNA]</scope>
    <source>
        <strain evidence="11">ATCC 43989 / DSM 5975 / JCM 20966 / LMG 6465 / NBRC 14845 / NCIMB 13405 / ORS 571</strain>
    </source>
</reference>
<evidence type="ECO:0000256" key="8">
    <source>
        <dbReference type="SAM" id="Phobius"/>
    </source>
</evidence>
<feature type="transmembrane region" description="Helical" evidence="8">
    <location>
        <begin position="64"/>
        <end position="87"/>
    </location>
</feature>
<reference evidence="10 11" key="1">
    <citation type="journal article" date="2007" name="Appl. Environ. Microbiol.">
        <title>Rhizobial factors required for stem nodule maturation and maintenance in Sesbania rostrata-Azorhizobium caulinodans ORS571 symbiosis.</title>
        <authorList>
            <person name="Suzuki S."/>
            <person name="Aono T."/>
            <person name="Lee KB."/>
            <person name="Suzuki T."/>
            <person name="Liu CT."/>
            <person name="Miwa H."/>
            <person name="Wakao S."/>
            <person name="Iki T."/>
            <person name="Oyaizu H."/>
        </authorList>
    </citation>
    <scope>NUCLEOTIDE SEQUENCE [LARGE SCALE GENOMIC DNA]</scope>
    <source>
        <strain evidence="11">ATCC 43989 / DSM 5975 / JCM 20966 / LMG 6465 / NBRC 14845 / NCIMB 13405 / ORS 571</strain>
    </source>
</reference>
<feature type="transmembrane region" description="Helical" evidence="8">
    <location>
        <begin position="337"/>
        <end position="365"/>
    </location>
</feature>
<reference evidence="10 11" key="5">
    <citation type="journal article" date="2010" name="Appl. Environ. Microbiol.">
        <title>phrR-like gene praR of Azorhizobium caulinodans ORS571 is essential for symbiosis with Sesbania rostrata and is involved in expression of reb genes.</title>
        <authorList>
            <person name="Akiba N."/>
            <person name="Aono T."/>
            <person name="Toyazaki H."/>
            <person name="Sato S."/>
            <person name="Oyaizu H."/>
        </authorList>
    </citation>
    <scope>NUCLEOTIDE SEQUENCE [LARGE SCALE GENOMIC DNA]</scope>
    <source>
        <strain evidence="11">ATCC 43989 / DSM 5975 / JCM 20966 / LMG 6465 / NBRC 14845 / NCIMB 13405 / ORS 571</strain>
    </source>
</reference>
<feature type="transmembrane region" description="Helical" evidence="8">
    <location>
        <begin position="420"/>
        <end position="441"/>
    </location>
</feature>
<protein>
    <submittedName>
        <fullName evidence="10">TRAP-type mannitol/chloroaromatic compound transport permease</fullName>
    </submittedName>
</protein>
<feature type="domain" description="TRAP C4-dicarboxylate transport system permease DctM subunit" evidence="9">
    <location>
        <begin position="17"/>
        <end position="439"/>
    </location>
</feature>
<reference evidence="10 11" key="3">
    <citation type="journal article" date="2008" name="BMC Genomics">
        <title>The genome of the versatile nitrogen fixer Azorhizobium caulinodans ORS571.</title>
        <authorList>
            <person name="Lee KB."/>
            <person name="Backer P.D."/>
            <person name="Aono T."/>
            <person name="Liu CT."/>
            <person name="Suzuki S."/>
            <person name="Suzuki T."/>
            <person name="Kaneko T."/>
            <person name="Yamada M."/>
            <person name="Tabata S."/>
            <person name="Kupfer D.M."/>
            <person name="Najar F.Z."/>
            <person name="Wiley G.B."/>
            <person name="Roe B."/>
            <person name="Binnewies T.T."/>
            <person name="Ussery D.W."/>
            <person name="D'Haeze W."/>
            <person name="Herder J.D."/>
            <person name="Gevers D."/>
            <person name="Vereecke D."/>
            <person name="Holsters M."/>
            <person name="Oyaizu H."/>
        </authorList>
    </citation>
    <scope>NUCLEOTIDE SEQUENCE [LARGE SCALE GENOMIC DNA]</scope>
    <source>
        <strain evidence="11">ATCC 43989 / DSM 5975 / JCM 20966 / LMG 6465 / NBRC 14845 / NCIMB 13405 / ORS 571</strain>
    </source>
</reference>
<keyword evidence="7" id="KW-0813">Transport</keyword>
<evidence type="ECO:0000256" key="3">
    <source>
        <dbReference type="ARBA" id="ARBA00022519"/>
    </source>
</evidence>
<keyword evidence="5 8" id="KW-1133">Transmembrane helix</keyword>
<feature type="transmembrane region" description="Helical" evidence="8">
    <location>
        <begin position="107"/>
        <end position="128"/>
    </location>
</feature>
<feature type="transmembrane region" description="Helical" evidence="8">
    <location>
        <begin position="140"/>
        <end position="168"/>
    </location>
</feature>
<keyword evidence="4 8" id="KW-0812">Transmembrane</keyword>
<evidence type="ECO:0000259" key="9">
    <source>
        <dbReference type="Pfam" id="PF06808"/>
    </source>
</evidence>
<dbReference type="Pfam" id="PF06808">
    <property type="entry name" value="DctM"/>
    <property type="match status" value="1"/>
</dbReference>
<evidence type="ECO:0000313" key="11">
    <source>
        <dbReference type="Proteomes" id="UP000000270"/>
    </source>
</evidence>
<dbReference type="RefSeq" id="WP_012172543.1">
    <property type="nucleotide sequence ID" value="NC_009937.1"/>
</dbReference>
<comment type="function">
    <text evidence="7">Part of the tripartite ATP-independent periplasmic (TRAP) transport system.</text>
</comment>
<dbReference type="PANTHER" id="PTHR33362">
    <property type="entry name" value="SIALIC ACID TRAP TRANSPORTER PERMEASE PROTEIN SIAT-RELATED"/>
    <property type="match status" value="1"/>
</dbReference>
<evidence type="ECO:0000256" key="6">
    <source>
        <dbReference type="ARBA" id="ARBA00023136"/>
    </source>
</evidence>
<organism evidence="10 11">
    <name type="scientific">Azorhizobium caulinodans (strain ATCC 43989 / DSM 5975 / JCM 20966 / LMG 6465 / NBRC 14845 / NCIMB 13405 / ORS 571)</name>
    <dbReference type="NCBI Taxonomy" id="438753"/>
    <lineage>
        <taxon>Bacteria</taxon>
        <taxon>Pseudomonadati</taxon>
        <taxon>Pseudomonadota</taxon>
        <taxon>Alphaproteobacteria</taxon>
        <taxon>Hyphomicrobiales</taxon>
        <taxon>Xanthobacteraceae</taxon>
        <taxon>Azorhizobium</taxon>
    </lineage>
</organism>
<keyword evidence="3 7" id="KW-0997">Cell inner membrane</keyword>
<evidence type="ECO:0000256" key="4">
    <source>
        <dbReference type="ARBA" id="ARBA00022692"/>
    </source>
</evidence>
<dbReference type="GO" id="GO:0022857">
    <property type="term" value="F:transmembrane transporter activity"/>
    <property type="evidence" value="ECO:0007669"/>
    <property type="project" value="UniProtKB-UniRule"/>
</dbReference>